<feature type="domain" description="TonB-dependent receptor-like beta-barrel" evidence="14">
    <location>
        <begin position="245"/>
        <end position="624"/>
    </location>
</feature>
<keyword evidence="3 10" id="KW-1134">Transmembrane beta strand</keyword>
<evidence type="ECO:0000256" key="9">
    <source>
        <dbReference type="ARBA" id="ARBA00023237"/>
    </source>
</evidence>
<evidence type="ECO:0000256" key="12">
    <source>
        <dbReference type="RuleBase" id="RU003357"/>
    </source>
</evidence>
<dbReference type="Pfam" id="PF00593">
    <property type="entry name" value="TonB_dep_Rec_b-barrel"/>
    <property type="match status" value="1"/>
</dbReference>
<dbReference type="InterPro" id="IPR000531">
    <property type="entry name" value="Beta-barrel_TonB"/>
</dbReference>
<evidence type="ECO:0000259" key="15">
    <source>
        <dbReference type="Pfam" id="PF07715"/>
    </source>
</evidence>
<keyword evidence="7 12" id="KW-0798">TonB box</keyword>
<evidence type="ECO:0000256" key="2">
    <source>
        <dbReference type="ARBA" id="ARBA00022448"/>
    </source>
</evidence>
<dbReference type="PANTHER" id="PTHR30069">
    <property type="entry name" value="TONB-DEPENDENT OUTER MEMBRANE RECEPTOR"/>
    <property type="match status" value="1"/>
</dbReference>
<feature type="signal peptide" evidence="13">
    <location>
        <begin position="1"/>
        <end position="28"/>
    </location>
</feature>
<dbReference type="PROSITE" id="PS01156">
    <property type="entry name" value="TONB_DEPENDENT_REC_2"/>
    <property type="match status" value="1"/>
</dbReference>
<dbReference type="GO" id="GO:0044718">
    <property type="term" value="P:siderophore transmembrane transport"/>
    <property type="evidence" value="ECO:0007669"/>
    <property type="project" value="TreeGrafter"/>
</dbReference>
<dbReference type="Proteomes" id="UP000072660">
    <property type="component" value="Unassembled WGS sequence"/>
</dbReference>
<keyword evidence="4 10" id="KW-0812">Transmembrane</keyword>
<evidence type="ECO:0000256" key="13">
    <source>
        <dbReference type="SAM" id="SignalP"/>
    </source>
</evidence>
<dbReference type="PANTHER" id="PTHR30069:SF53">
    <property type="entry name" value="COLICIN I RECEPTOR-RELATED"/>
    <property type="match status" value="1"/>
</dbReference>
<keyword evidence="9 10" id="KW-0998">Cell outer membrane</keyword>
<feature type="domain" description="TonB-dependent receptor plug" evidence="15">
    <location>
        <begin position="48"/>
        <end position="156"/>
    </location>
</feature>
<keyword evidence="6" id="KW-0406">Ion transport</keyword>
<protein>
    <submittedName>
        <fullName evidence="16">TonB-dependent receptor</fullName>
    </submittedName>
</protein>
<evidence type="ECO:0000259" key="14">
    <source>
        <dbReference type="Pfam" id="PF00593"/>
    </source>
</evidence>
<evidence type="ECO:0000256" key="1">
    <source>
        <dbReference type="ARBA" id="ARBA00004571"/>
    </source>
</evidence>
<keyword evidence="8 10" id="KW-0472">Membrane</keyword>
<feature type="short sequence motif" description="TonB C-terminal box" evidence="11">
    <location>
        <begin position="636"/>
        <end position="653"/>
    </location>
</feature>
<reference evidence="16 17" key="1">
    <citation type="submission" date="2016-02" db="EMBL/GenBank/DDBJ databases">
        <authorList>
            <person name="Wen L."/>
            <person name="He K."/>
            <person name="Yang H."/>
        </authorList>
    </citation>
    <scope>NUCLEOTIDE SEQUENCE [LARGE SCALE GENOMIC DNA]</scope>
    <source>
        <strain evidence="16 17">CV58</strain>
    </source>
</reference>
<keyword evidence="17" id="KW-1185">Reference proteome</keyword>
<dbReference type="InterPro" id="IPR036942">
    <property type="entry name" value="Beta-barrel_TonB_sf"/>
</dbReference>
<dbReference type="PROSITE" id="PS52016">
    <property type="entry name" value="TONB_DEPENDENT_REC_3"/>
    <property type="match status" value="1"/>
</dbReference>
<keyword evidence="5 13" id="KW-0732">Signal</keyword>
<dbReference type="GO" id="GO:0015344">
    <property type="term" value="F:siderophore uptake transmembrane transporter activity"/>
    <property type="evidence" value="ECO:0007669"/>
    <property type="project" value="TreeGrafter"/>
</dbReference>
<dbReference type="GO" id="GO:0009279">
    <property type="term" value="C:cell outer membrane"/>
    <property type="evidence" value="ECO:0007669"/>
    <property type="project" value="UniProtKB-SubCell"/>
</dbReference>
<gene>
    <name evidence="16" type="ORF">AXE65_07235</name>
</gene>
<dbReference type="InterPro" id="IPR039426">
    <property type="entry name" value="TonB-dep_rcpt-like"/>
</dbReference>
<dbReference type="Gene3D" id="2.170.130.10">
    <property type="entry name" value="TonB-dependent receptor, plug domain"/>
    <property type="match status" value="1"/>
</dbReference>
<dbReference type="SUPFAM" id="SSF56935">
    <property type="entry name" value="Porins"/>
    <property type="match status" value="1"/>
</dbReference>
<evidence type="ECO:0000256" key="4">
    <source>
        <dbReference type="ARBA" id="ARBA00022692"/>
    </source>
</evidence>
<dbReference type="AlphaFoldDB" id="A0A139SIQ5"/>
<organism evidence="16 17">
    <name type="scientific">Ventosimonas gracilis</name>
    <dbReference type="NCBI Taxonomy" id="1680762"/>
    <lineage>
        <taxon>Bacteria</taxon>
        <taxon>Pseudomonadati</taxon>
        <taxon>Pseudomonadota</taxon>
        <taxon>Gammaproteobacteria</taxon>
        <taxon>Pseudomonadales</taxon>
        <taxon>Ventosimonadaceae</taxon>
        <taxon>Ventosimonas</taxon>
    </lineage>
</organism>
<evidence type="ECO:0000313" key="17">
    <source>
        <dbReference type="Proteomes" id="UP000072660"/>
    </source>
</evidence>
<sequence length="653" mass="72770">MRSLFSLRAGRTARALCLLTAFTPLAQANDLASLDPLVITATMSETTLSDVPASVTVIDRESLERRPIQDLADALRGSPGVDLSSVGLTRRGIRIRGMDSDYTLTLINGRRINAASDAIAHADFDLGWLPMAAVERIEVVRGPMSSLYGSEALGGVVNLITRSATDEWKGSAHLNGGFVDNGRGGDNQQAAVYVAGPLIKDRLGLSLYGENRRRQEIIDLTDKRLSEQEGRTAESGGLTLSFTPDQAQRLDFDWLQGDEKRRRNALESGRTPYYYRSNDHIERRQLSLTHKGEWQWGDSLLRGYRSTLEKNNRRSVGAASRTQKLTDDTLDGHISVHLGDFQRLTSGGEWRREHLEDSTVSRKGEAELIHRALFVQDEIKLTDNGSLTLGNRADHHQQFGWHHSPRLYSLWHLPMGLRLKGGIAKGFKAPTLKQLSPEYSAIGGGGGFTIIGNPHLKPETVTSYELGLNWQGEKRSSGITLFQNDLKNLIQTLCVADCGRRGPSQRREYTNINRARLRGVELAGETTLPLNFSLQGNYTWLAAEDRQSGQRLTERPRHRGATTLAWQPAQAFHAALRSEYNGSQEVNASALRRRVTLPAYWLHSLNLSYQISENLNLRGSVENLTDKTLYDDSALYPFAEIGRAYNLSFTFNF</sequence>
<dbReference type="InterPro" id="IPR010917">
    <property type="entry name" value="TonB_rcpt_CS"/>
</dbReference>
<dbReference type="InterPro" id="IPR037066">
    <property type="entry name" value="Plug_dom_sf"/>
</dbReference>
<evidence type="ECO:0000256" key="11">
    <source>
        <dbReference type="PROSITE-ProRule" id="PRU10144"/>
    </source>
</evidence>
<dbReference type="OrthoDB" id="9764669at2"/>
<feature type="chain" id="PRO_5007299307" evidence="13">
    <location>
        <begin position="29"/>
        <end position="653"/>
    </location>
</feature>
<dbReference type="RefSeq" id="WP_068392989.1">
    <property type="nucleotide sequence ID" value="NZ_LSZO01000214.1"/>
</dbReference>
<dbReference type="InterPro" id="IPR012910">
    <property type="entry name" value="Plug_dom"/>
</dbReference>
<evidence type="ECO:0000313" key="16">
    <source>
        <dbReference type="EMBL" id="KXU34455.1"/>
    </source>
</evidence>
<comment type="subcellular location">
    <subcellularLocation>
        <location evidence="1 10">Cell outer membrane</location>
        <topology evidence="1 10">Multi-pass membrane protein</topology>
    </subcellularLocation>
</comment>
<keyword evidence="2 10" id="KW-0813">Transport</keyword>
<name>A0A139SIQ5_9GAMM</name>
<dbReference type="EMBL" id="LSZO01000214">
    <property type="protein sequence ID" value="KXU34455.1"/>
    <property type="molecule type" value="Genomic_DNA"/>
</dbReference>
<dbReference type="Pfam" id="PF07715">
    <property type="entry name" value="Plug"/>
    <property type="match status" value="1"/>
</dbReference>
<comment type="similarity">
    <text evidence="10 12">Belongs to the TonB-dependent receptor family.</text>
</comment>
<dbReference type="Gene3D" id="2.40.170.20">
    <property type="entry name" value="TonB-dependent receptor, beta-barrel domain"/>
    <property type="match status" value="1"/>
</dbReference>
<evidence type="ECO:0000256" key="3">
    <source>
        <dbReference type="ARBA" id="ARBA00022452"/>
    </source>
</evidence>
<evidence type="ECO:0000256" key="5">
    <source>
        <dbReference type="ARBA" id="ARBA00022729"/>
    </source>
</evidence>
<evidence type="ECO:0000256" key="10">
    <source>
        <dbReference type="PROSITE-ProRule" id="PRU01360"/>
    </source>
</evidence>
<comment type="caution">
    <text evidence="16">The sequence shown here is derived from an EMBL/GenBank/DDBJ whole genome shotgun (WGS) entry which is preliminary data.</text>
</comment>
<proteinExistence type="inferred from homology"/>
<dbReference type="CDD" id="cd01347">
    <property type="entry name" value="ligand_gated_channel"/>
    <property type="match status" value="1"/>
</dbReference>
<evidence type="ECO:0000256" key="8">
    <source>
        <dbReference type="ARBA" id="ARBA00023136"/>
    </source>
</evidence>
<accession>A0A139SIQ5</accession>
<evidence type="ECO:0000256" key="6">
    <source>
        <dbReference type="ARBA" id="ARBA00023065"/>
    </source>
</evidence>
<evidence type="ECO:0000256" key="7">
    <source>
        <dbReference type="ARBA" id="ARBA00023077"/>
    </source>
</evidence>
<keyword evidence="16" id="KW-0675">Receptor</keyword>